<feature type="chain" id="PRO_5031048425" evidence="3">
    <location>
        <begin position="20"/>
        <end position="834"/>
    </location>
</feature>
<dbReference type="Gene3D" id="2.120.10.30">
    <property type="entry name" value="TolB, C-terminal domain"/>
    <property type="match status" value="1"/>
</dbReference>
<keyword evidence="1" id="KW-0378">Hydrolase</keyword>
<sequence length="834" mass="90927">MRVSWIAALCLLAAGPAATKPYQIEDMLKLQSYGKAQLSPDGQWAVIERFRPYDSAAAYGFDVFNKRMLGQIWKVDLKDGRPPELLFEQDPDAGYWAGSLSPDGQHLTVFRLETDKLSLGIVRTADRSVRWLDINPVPALLNPVPIWRGNSRLIVLASEADEIAYPLDSGNRLQRRLPVLWQRTASGQIPGMTLTTSKSINPSGQRSHRQVMEIDLASHGQRLLARGQVVDLAVSADGNWLALLEETSDAAPAPAEPVSPSARPRHHRVRLISLADGQVIQPCPTCDILPGLLAWSDRSSALVVSVGSAQSPQGQFIRIDPDKGSVVALTDKTSQPWVADNDSGARIVRAGWHQGIPRMLLRAKDGQPIWSKPGEAGAPKETLPCSALQIASNGRALLVPCSSGLWRIFPGGKPEQLIGGAARLDQPFEETFDTGITERYRAIVPASDRSFWVQKTQEAAAITPNGRRVLTAKLPLRTSRLLLFSAKSGKGLAVSRTGSGASQLWRIGTNRAPELLDTINGHLENVEPPEAIALPSQVPDRVHWLLLPVHARPGERVPMVIMPYPGAQYARVSGPPITPDSVVSVANPLLALQLGYAVLLPSLRHDRFSGEPAEGLVDQIEAATDRAVASGRIDRDRIAVFGHSFGGYTALLTASRSKRFQAFIAAAAVPDLFLQHGSLLPYDTVGLEQGYPLGSAYGWAELGQAGLQAAPWHQPDRYIRNSPYFSLHHIASPVLLIHGDLDPVSQQGAERMFSGLYREGKDVSLLRFWGEGHVVRSPANIRAMWQHIDQWLADKLMNKRHASPHSMEKRRADPFSVDTDKGPGAIEPAPSGNL</sequence>
<dbReference type="RefSeq" id="WP_181266964.1">
    <property type="nucleotide sequence ID" value="NZ_BAAAGB010000001.1"/>
</dbReference>
<dbReference type="Gene3D" id="3.40.50.1820">
    <property type="entry name" value="alpha/beta hydrolase"/>
    <property type="match status" value="1"/>
</dbReference>
<comment type="caution">
    <text evidence="5">The sequence shown here is derived from an EMBL/GenBank/DDBJ whole genome shotgun (WGS) entry which is preliminary data.</text>
</comment>
<dbReference type="InterPro" id="IPR029058">
    <property type="entry name" value="AB_hydrolase_fold"/>
</dbReference>
<keyword evidence="6" id="KW-1185">Reference proteome</keyword>
<evidence type="ECO:0000259" key="4">
    <source>
        <dbReference type="Pfam" id="PF00326"/>
    </source>
</evidence>
<evidence type="ECO:0000256" key="2">
    <source>
        <dbReference type="SAM" id="MobiDB-lite"/>
    </source>
</evidence>
<dbReference type="PANTHER" id="PTHR42776:SF27">
    <property type="entry name" value="DIPEPTIDYL PEPTIDASE FAMILY MEMBER 6"/>
    <property type="match status" value="1"/>
</dbReference>
<evidence type="ECO:0000256" key="1">
    <source>
        <dbReference type="ARBA" id="ARBA00022801"/>
    </source>
</evidence>
<dbReference type="SUPFAM" id="SSF53474">
    <property type="entry name" value="alpha/beta-Hydrolases"/>
    <property type="match status" value="1"/>
</dbReference>
<organism evidence="5 6">
    <name type="scientific">Sphingomonas ursincola</name>
    <dbReference type="NCBI Taxonomy" id="56361"/>
    <lineage>
        <taxon>Bacteria</taxon>
        <taxon>Pseudomonadati</taxon>
        <taxon>Pseudomonadota</taxon>
        <taxon>Alphaproteobacteria</taxon>
        <taxon>Sphingomonadales</taxon>
        <taxon>Sphingomonadaceae</taxon>
        <taxon>Sphingomonas</taxon>
    </lineage>
</organism>
<dbReference type="GO" id="GO:0006508">
    <property type="term" value="P:proteolysis"/>
    <property type="evidence" value="ECO:0007669"/>
    <property type="project" value="InterPro"/>
</dbReference>
<dbReference type="InterPro" id="IPR011042">
    <property type="entry name" value="6-blade_b-propeller_TolB-like"/>
</dbReference>
<name>A0A7V8RCJ2_9SPHN</name>
<dbReference type="InterPro" id="IPR001375">
    <property type="entry name" value="Peptidase_S9_cat"/>
</dbReference>
<dbReference type="Pfam" id="PF00326">
    <property type="entry name" value="Peptidase_S9"/>
    <property type="match status" value="1"/>
</dbReference>
<dbReference type="PANTHER" id="PTHR42776">
    <property type="entry name" value="SERINE PEPTIDASE S9 FAMILY MEMBER"/>
    <property type="match status" value="1"/>
</dbReference>
<evidence type="ECO:0000256" key="3">
    <source>
        <dbReference type="SAM" id="SignalP"/>
    </source>
</evidence>
<keyword evidence="3" id="KW-0732">Signal</keyword>
<dbReference type="Proteomes" id="UP000589292">
    <property type="component" value="Unassembled WGS sequence"/>
</dbReference>
<proteinExistence type="predicted"/>
<dbReference type="SUPFAM" id="SSF82171">
    <property type="entry name" value="DPP6 N-terminal domain-like"/>
    <property type="match status" value="1"/>
</dbReference>
<accession>A0A7V8RCJ2</accession>
<feature type="signal peptide" evidence="3">
    <location>
        <begin position="1"/>
        <end position="19"/>
    </location>
</feature>
<gene>
    <name evidence="5" type="ORF">FG486_06380</name>
</gene>
<dbReference type="AlphaFoldDB" id="A0A7V8RCJ2"/>
<evidence type="ECO:0000313" key="5">
    <source>
        <dbReference type="EMBL" id="MBA1373960.1"/>
    </source>
</evidence>
<feature type="domain" description="Peptidase S9 prolyl oligopeptidase catalytic" evidence="4">
    <location>
        <begin position="606"/>
        <end position="796"/>
    </location>
</feature>
<evidence type="ECO:0000313" key="6">
    <source>
        <dbReference type="Proteomes" id="UP000589292"/>
    </source>
</evidence>
<feature type="region of interest" description="Disordered" evidence="2">
    <location>
        <begin position="800"/>
        <end position="834"/>
    </location>
</feature>
<protein>
    <submittedName>
        <fullName evidence="5">S9 family peptidase</fullName>
    </submittedName>
</protein>
<dbReference type="EMBL" id="VDES01000002">
    <property type="protein sequence ID" value="MBA1373960.1"/>
    <property type="molecule type" value="Genomic_DNA"/>
</dbReference>
<reference evidence="5 6" key="1">
    <citation type="journal article" date="1994" name="Int. J. Syst. Bacteriol.">
        <title>Phylogenetic positions of novel aerobic, bacteriochlorophyll a-containing bacteria and description of Roseococcus thiosulfatophilus gen. nov., sp. nov., Erythromicrobium ramosum gen. nov., sp. nov., and Erythrobacter litoralis sp. nov.</title>
        <authorList>
            <person name="Yurkov V."/>
            <person name="Stackebrandt E."/>
            <person name="Holmes A."/>
            <person name="Fuerst J.A."/>
            <person name="Hugenholtz P."/>
            <person name="Golecki J."/>
            <person name="Gad'on N."/>
            <person name="Gorlenko V.M."/>
            <person name="Kompantseva E.I."/>
            <person name="Drews G."/>
        </authorList>
    </citation>
    <scope>NUCLEOTIDE SEQUENCE [LARGE SCALE GENOMIC DNA]</scope>
    <source>
        <strain evidence="5 6">KR-99</strain>
    </source>
</reference>
<feature type="compositionally biased region" description="Basic and acidic residues" evidence="2">
    <location>
        <begin position="806"/>
        <end position="821"/>
    </location>
</feature>
<dbReference type="GO" id="GO:0004252">
    <property type="term" value="F:serine-type endopeptidase activity"/>
    <property type="evidence" value="ECO:0007669"/>
    <property type="project" value="TreeGrafter"/>
</dbReference>